<evidence type="ECO:0000256" key="1">
    <source>
        <dbReference type="ARBA" id="ARBA00022676"/>
    </source>
</evidence>
<dbReference type="Pfam" id="PF00534">
    <property type="entry name" value="Glycos_transf_1"/>
    <property type="match status" value="1"/>
</dbReference>
<evidence type="ECO:0000256" key="2">
    <source>
        <dbReference type="ARBA" id="ARBA00022679"/>
    </source>
</evidence>
<proteinExistence type="predicted"/>
<dbReference type="Proteomes" id="UP000590740">
    <property type="component" value="Unassembled WGS sequence"/>
</dbReference>
<evidence type="ECO:0000313" key="5">
    <source>
        <dbReference type="Proteomes" id="UP000590740"/>
    </source>
</evidence>
<evidence type="ECO:0000313" key="4">
    <source>
        <dbReference type="EMBL" id="MBB5031717.1"/>
    </source>
</evidence>
<feature type="domain" description="Glycosyl transferase family 1" evidence="3">
    <location>
        <begin position="174"/>
        <end position="343"/>
    </location>
</feature>
<dbReference type="PANTHER" id="PTHR12526">
    <property type="entry name" value="GLYCOSYLTRANSFERASE"/>
    <property type="match status" value="1"/>
</dbReference>
<dbReference type="PANTHER" id="PTHR12526:SF510">
    <property type="entry name" value="D-INOSITOL 3-PHOSPHATE GLYCOSYLTRANSFERASE"/>
    <property type="match status" value="1"/>
</dbReference>
<organism evidence="4 5">
    <name type="scientific">Prosthecobacter vanneervenii</name>
    <dbReference type="NCBI Taxonomy" id="48466"/>
    <lineage>
        <taxon>Bacteria</taxon>
        <taxon>Pseudomonadati</taxon>
        <taxon>Verrucomicrobiota</taxon>
        <taxon>Verrucomicrobiia</taxon>
        <taxon>Verrucomicrobiales</taxon>
        <taxon>Verrucomicrobiaceae</taxon>
        <taxon>Prosthecobacter</taxon>
    </lineage>
</organism>
<keyword evidence="2 4" id="KW-0808">Transferase</keyword>
<dbReference type="CDD" id="cd03811">
    <property type="entry name" value="GT4_GT28_WabH-like"/>
    <property type="match status" value="1"/>
</dbReference>
<accession>A0A7W7Y8S6</accession>
<dbReference type="RefSeq" id="WP_184338651.1">
    <property type="nucleotide sequence ID" value="NZ_JACHIG010000002.1"/>
</dbReference>
<sequence length="372" mass="39265">MKTLIVMPSASCHGGAEAALLHLIQQRTAAGLELKLVFLESGEMVALARDFGLEAEVIHAGRLRSVRAVFSTVRAIREVIQAWKPSIVLGWMTKAHIYSGLAARGTAAAPMYFQMGLPDGGVVDCLARLVPAAGALGCSEFVAREQGAKVRHPVKGVALAADVSHASASASPAELKKKLGFAPDKPLVGIVGRLQHWKGMHVYLRAMAQVVKTMPAVQGVIVGGVHDQEPGYLESLEKLRAELGLTKVVSMVGRQTNVPEWMSAMDVVVHASQREPFGIVVVEAMALGKAVIATSPGGPEEIITDGEDGLLVPWNEPDALASAILRMLQDPAAAAQMASRARLRSEDFSTASYALRTASALRSLLPAVPAAA</sequence>
<evidence type="ECO:0000259" key="3">
    <source>
        <dbReference type="Pfam" id="PF00534"/>
    </source>
</evidence>
<dbReference type="EMBL" id="JACHIG010000002">
    <property type="protein sequence ID" value="MBB5031717.1"/>
    <property type="molecule type" value="Genomic_DNA"/>
</dbReference>
<name>A0A7W7Y8S6_9BACT</name>
<keyword evidence="1" id="KW-0328">Glycosyltransferase</keyword>
<dbReference type="InterPro" id="IPR001296">
    <property type="entry name" value="Glyco_trans_1"/>
</dbReference>
<dbReference type="AlphaFoldDB" id="A0A7W7Y8S6"/>
<dbReference type="GO" id="GO:0016757">
    <property type="term" value="F:glycosyltransferase activity"/>
    <property type="evidence" value="ECO:0007669"/>
    <property type="project" value="UniProtKB-KW"/>
</dbReference>
<dbReference type="SUPFAM" id="SSF53756">
    <property type="entry name" value="UDP-Glycosyltransferase/glycogen phosphorylase"/>
    <property type="match status" value="1"/>
</dbReference>
<dbReference type="Gene3D" id="3.40.50.2000">
    <property type="entry name" value="Glycogen Phosphorylase B"/>
    <property type="match status" value="2"/>
</dbReference>
<keyword evidence="5" id="KW-1185">Reference proteome</keyword>
<gene>
    <name evidence="4" type="ORF">HNQ65_001285</name>
</gene>
<protein>
    <submittedName>
        <fullName evidence="4">Glycosyltransferase involved in cell wall biosynthesis</fullName>
    </submittedName>
</protein>
<comment type="caution">
    <text evidence="4">The sequence shown here is derived from an EMBL/GenBank/DDBJ whole genome shotgun (WGS) entry which is preliminary data.</text>
</comment>
<reference evidence="4 5" key="1">
    <citation type="submission" date="2020-08" db="EMBL/GenBank/DDBJ databases">
        <title>Genomic Encyclopedia of Type Strains, Phase IV (KMG-IV): sequencing the most valuable type-strain genomes for metagenomic binning, comparative biology and taxonomic classification.</title>
        <authorList>
            <person name="Goeker M."/>
        </authorList>
    </citation>
    <scope>NUCLEOTIDE SEQUENCE [LARGE SCALE GENOMIC DNA]</scope>
    <source>
        <strain evidence="4 5">DSM 12252</strain>
    </source>
</reference>